<keyword evidence="4" id="KW-1185">Reference proteome</keyword>
<gene>
    <name evidence="3" type="ORF">F0Q34_04185</name>
</gene>
<feature type="region of interest" description="Disordered" evidence="1">
    <location>
        <begin position="1"/>
        <end position="38"/>
    </location>
</feature>
<comment type="caution">
    <text evidence="3">The sequence shown here is derived from an EMBL/GenBank/DDBJ whole genome shotgun (WGS) entry which is preliminary data.</text>
</comment>
<evidence type="ECO:0000256" key="2">
    <source>
        <dbReference type="SAM" id="Phobius"/>
    </source>
</evidence>
<evidence type="ECO:0000313" key="3">
    <source>
        <dbReference type="EMBL" id="KAA2214885.1"/>
    </source>
</evidence>
<evidence type="ECO:0000256" key="1">
    <source>
        <dbReference type="SAM" id="MobiDB-lite"/>
    </source>
</evidence>
<sequence>MSHSDNDNPREKVIEPPPGKHQAPMPEHPVNPQNARQGETTGRVRWVLGASLVLVVIAFALAFVFSG</sequence>
<keyword evidence="2" id="KW-0472">Membrane</keyword>
<protein>
    <submittedName>
        <fullName evidence="3">Uncharacterized protein</fullName>
    </submittedName>
</protein>
<feature type="compositionally biased region" description="Basic and acidic residues" evidence="1">
    <location>
        <begin position="1"/>
        <end position="14"/>
    </location>
</feature>
<evidence type="ECO:0000313" key="4">
    <source>
        <dbReference type="Proteomes" id="UP000322110"/>
    </source>
</evidence>
<dbReference type="RefSeq" id="WP_149810839.1">
    <property type="nucleotide sequence ID" value="NZ_VUKA01000001.1"/>
</dbReference>
<dbReference type="Proteomes" id="UP000322110">
    <property type="component" value="Unassembled WGS sequence"/>
</dbReference>
<organism evidence="3 4">
    <name type="scientific">Teichococcus oryzae</name>
    <dbReference type="NCBI Taxonomy" id="1608942"/>
    <lineage>
        <taxon>Bacteria</taxon>
        <taxon>Pseudomonadati</taxon>
        <taxon>Pseudomonadota</taxon>
        <taxon>Alphaproteobacteria</taxon>
        <taxon>Acetobacterales</taxon>
        <taxon>Roseomonadaceae</taxon>
        <taxon>Roseomonas</taxon>
    </lineage>
</organism>
<dbReference type="OrthoDB" id="7284011at2"/>
<dbReference type="EMBL" id="VUKA01000001">
    <property type="protein sequence ID" value="KAA2214885.1"/>
    <property type="molecule type" value="Genomic_DNA"/>
</dbReference>
<reference evidence="3 4" key="1">
    <citation type="journal article" date="2015" name="Int. J. Syst. Evol. Microbiol.">
        <title>Roseomonas oryzae sp. nov., isolated from paddy rhizosphere soil.</title>
        <authorList>
            <person name="Ramaprasad E.V."/>
            <person name="Sasikala Ch."/>
            <person name="Ramana Ch.V."/>
        </authorList>
    </citation>
    <scope>NUCLEOTIDE SEQUENCE [LARGE SCALE GENOMIC DNA]</scope>
    <source>
        <strain evidence="3 4">KCTC 42542</strain>
    </source>
</reference>
<name>A0A5B2TLK3_9PROT</name>
<keyword evidence="2" id="KW-0812">Transmembrane</keyword>
<accession>A0A5B2TLK3</accession>
<dbReference type="AlphaFoldDB" id="A0A5B2TLK3"/>
<feature type="transmembrane region" description="Helical" evidence="2">
    <location>
        <begin position="46"/>
        <end position="65"/>
    </location>
</feature>
<proteinExistence type="predicted"/>
<keyword evidence="2" id="KW-1133">Transmembrane helix</keyword>